<dbReference type="EMBL" id="JAUKUD010000001">
    <property type="protein sequence ID" value="KAK0754473.1"/>
    <property type="molecule type" value="Genomic_DNA"/>
</dbReference>
<feature type="compositionally biased region" description="Low complexity" evidence="1">
    <location>
        <begin position="258"/>
        <end position="271"/>
    </location>
</feature>
<dbReference type="Proteomes" id="UP001172155">
    <property type="component" value="Unassembled WGS sequence"/>
</dbReference>
<name>A0AA40FB01_9PEZI</name>
<reference evidence="2" key="1">
    <citation type="submission" date="2023-06" db="EMBL/GenBank/DDBJ databases">
        <title>Genome-scale phylogeny and comparative genomics of the fungal order Sordariales.</title>
        <authorList>
            <consortium name="Lawrence Berkeley National Laboratory"/>
            <person name="Hensen N."/>
            <person name="Bonometti L."/>
            <person name="Westerberg I."/>
            <person name="Brannstrom I.O."/>
            <person name="Guillou S."/>
            <person name="Cros-Aarteil S."/>
            <person name="Calhoun S."/>
            <person name="Haridas S."/>
            <person name="Kuo A."/>
            <person name="Mondo S."/>
            <person name="Pangilinan J."/>
            <person name="Riley R."/>
            <person name="LaButti K."/>
            <person name="Andreopoulos B."/>
            <person name="Lipzen A."/>
            <person name="Chen C."/>
            <person name="Yanf M."/>
            <person name="Daum C."/>
            <person name="Ng V."/>
            <person name="Clum A."/>
            <person name="Steindorff A."/>
            <person name="Ohm R."/>
            <person name="Martin F."/>
            <person name="Silar P."/>
            <person name="Natvig D."/>
            <person name="Lalanne C."/>
            <person name="Gautier V."/>
            <person name="Ament-velasquez S.L."/>
            <person name="Kruys A."/>
            <person name="Hutchinson M.I."/>
            <person name="Powell A.J."/>
            <person name="Barry K."/>
            <person name="Miller A.N."/>
            <person name="Grigoriev I.V."/>
            <person name="Debuchy R."/>
            <person name="Gladieux P."/>
            <person name="Thoren M.H."/>
            <person name="Johannesson H."/>
        </authorList>
    </citation>
    <scope>NUCLEOTIDE SEQUENCE</scope>
    <source>
        <strain evidence="2">SMH3187-1</strain>
    </source>
</reference>
<comment type="caution">
    <text evidence="2">The sequence shown here is derived from an EMBL/GenBank/DDBJ whole genome shotgun (WGS) entry which is preliminary data.</text>
</comment>
<protein>
    <submittedName>
        <fullName evidence="2">Uncharacterized protein</fullName>
    </submittedName>
</protein>
<organism evidence="2 3">
    <name type="scientific">Schizothecium vesticola</name>
    <dbReference type="NCBI Taxonomy" id="314040"/>
    <lineage>
        <taxon>Eukaryota</taxon>
        <taxon>Fungi</taxon>
        <taxon>Dikarya</taxon>
        <taxon>Ascomycota</taxon>
        <taxon>Pezizomycotina</taxon>
        <taxon>Sordariomycetes</taxon>
        <taxon>Sordariomycetidae</taxon>
        <taxon>Sordariales</taxon>
        <taxon>Schizotheciaceae</taxon>
        <taxon>Schizothecium</taxon>
    </lineage>
</organism>
<accession>A0AA40FB01</accession>
<sequence>MCIPFPATGSCAHVTARLCYRRFSDQAADHGTSLAPQHGKAERGMHLIAPNSAAHAEIRLECVTLQNRRNNKEEAFQIFSRRNLIPLSSLLRHMFKHNEIPKAATSSPTEIDEPLEPRTERRCELDSCVTMPSPHTFGPYLGKLFRRTYVVVGTRHHGALCRFRRCPTNRVEIKRFHPPGVKPGDQIQCFNLEGPSTCYWALVLPDGYGKWDFLLLSSGPLGTSTILDVVLSRSHPAYTPGNTVADEGMRRSNLVGVGRSSGPHHGVPSGGDFYTKPT</sequence>
<feature type="region of interest" description="Disordered" evidence="1">
    <location>
        <begin position="257"/>
        <end position="278"/>
    </location>
</feature>
<gene>
    <name evidence="2" type="ORF">B0T18DRAFT_37580</name>
</gene>
<evidence type="ECO:0000313" key="2">
    <source>
        <dbReference type="EMBL" id="KAK0754473.1"/>
    </source>
</evidence>
<keyword evidence="3" id="KW-1185">Reference proteome</keyword>
<proteinExistence type="predicted"/>
<dbReference type="AlphaFoldDB" id="A0AA40FB01"/>
<evidence type="ECO:0000256" key="1">
    <source>
        <dbReference type="SAM" id="MobiDB-lite"/>
    </source>
</evidence>
<evidence type="ECO:0000313" key="3">
    <source>
        <dbReference type="Proteomes" id="UP001172155"/>
    </source>
</evidence>